<dbReference type="GeneID" id="4908767"/>
<dbReference type="PANTHER" id="PTHR36700:SF1">
    <property type="entry name" value="CRISPR SYSTEM CMR SUBUNIT CMR4"/>
    <property type="match status" value="1"/>
</dbReference>
<dbReference type="PANTHER" id="PTHR36700">
    <property type="entry name" value="CRISPR SYSTEM CMR SUBUNIT CMR4"/>
    <property type="match status" value="1"/>
</dbReference>
<proteinExistence type="predicted"/>
<protein>
    <submittedName>
        <fullName evidence="4">CRISPR-associated protein, Cmr4 family</fullName>
    </submittedName>
</protein>
<keyword evidence="5" id="KW-1185">Reference proteome</keyword>
<dbReference type="eggNOG" id="arCOG02657">
    <property type="taxonomic scope" value="Archaea"/>
</dbReference>
<name>A3MSU3_PYRCJ</name>
<dbReference type="Proteomes" id="UP000001431">
    <property type="component" value="Chromosome"/>
</dbReference>
<sequence>MDRVSRGLLIYAVTPLHVGVGRAEGAHVDLPVQRDEFGLPTIWASSLKGSLKSHARSRSPNDAKLVFGPDPDGGPPDHASGAALLDARLLAIPARSVRGVWAYVTSPHMLRTFVTYAEALGAFQPLAEKACALLQATAGLSEGRAAVSDHALLHGGRLFLNEVELQAEVKREVGDFIEELDKALGGDLPKKALAVVSDDVAKEVVNRSTLVQYRVRLDSARKTVVEGALWSEEYVPQFTVFASGVVCRPVALKDATIKAEEICEKFTKLLTNGQGNKANVWVGGKETIGKGLISVYIWTR</sequence>
<dbReference type="InterPro" id="IPR005537">
    <property type="entry name" value="RAMP_III_fam"/>
</dbReference>
<keyword evidence="1" id="KW-0051">Antiviral defense</keyword>
<evidence type="ECO:0000313" key="4">
    <source>
        <dbReference type="EMBL" id="ABO07710.1"/>
    </source>
</evidence>
<dbReference type="EMBL" id="CP000561">
    <property type="protein sequence ID" value="ABO07710.1"/>
    <property type="molecule type" value="Genomic_DNA"/>
</dbReference>
<dbReference type="GO" id="GO:0051607">
    <property type="term" value="P:defense response to virus"/>
    <property type="evidence" value="ECO:0007669"/>
    <property type="project" value="UniProtKB-KW"/>
</dbReference>
<gene>
    <name evidence="4" type="ordered locus">Pcal_0273</name>
</gene>
<organism evidence="4 5">
    <name type="scientific">Pyrobaculum calidifontis (strain DSM 21063 / JCM 11548 / VA1)</name>
    <dbReference type="NCBI Taxonomy" id="410359"/>
    <lineage>
        <taxon>Archaea</taxon>
        <taxon>Thermoproteota</taxon>
        <taxon>Thermoprotei</taxon>
        <taxon>Thermoproteales</taxon>
        <taxon>Thermoproteaceae</taxon>
        <taxon>Pyrobaculum</taxon>
    </lineage>
</organism>
<dbReference type="STRING" id="410359.Pcal_0273"/>
<evidence type="ECO:0000256" key="2">
    <source>
        <dbReference type="SAM" id="MobiDB-lite"/>
    </source>
</evidence>
<evidence type="ECO:0000256" key="1">
    <source>
        <dbReference type="ARBA" id="ARBA00023118"/>
    </source>
</evidence>
<dbReference type="KEGG" id="pcl:Pcal_0273"/>
<feature type="region of interest" description="Disordered" evidence="2">
    <location>
        <begin position="53"/>
        <end position="79"/>
    </location>
</feature>
<dbReference type="Pfam" id="PF03787">
    <property type="entry name" value="RAMPs"/>
    <property type="match status" value="1"/>
</dbReference>
<accession>A3MSU3</accession>
<evidence type="ECO:0000259" key="3">
    <source>
        <dbReference type="Pfam" id="PF03787"/>
    </source>
</evidence>
<reference evidence="4" key="1">
    <citation type="submission" date="2007-02" db="EMBL/GenBank/DDBJ databases">
        <title>Complete sequence of Pyrobaculum calidifontis JCM 11548.</title>
        <authorList>
            <consortium name="US DOE Joint Genome Institute"/>
            <person name="Copeland A."/>
            <person name="Lucas S."/>
            <person name="Lapidus A."/>
            <person name="Barry K."/>
            <person name="Glavina del Rio T."/>
            <person name="Dalin E."/>
            <person name="Tice H."/>
            <person name="Pitluck S."/>
            <person name="Chain P."/>
            <person name="Malfatti S."/>
            <person name="Shin M."/>
            <person name="Vergez L."/>
            <person name="Schmutz J."/>
            <person name="Larimer F."/>
            <person name="Land M."/>
            <person name="Hauser L."/>
            <person name="Kyrpides N."/>
            <person name="Mikhailova N."/>
            <person name="Cozen A.E."/>
            <person name="Fitz-Gibbon S.T."/>
            <person name="House C.H."/>
            <person name="Saltikov C."/>
            <person name="Lowe T.M."/>
            <person name="Richardson P."/>
        </authorList>
    </citation>
    <scope>NUCLEOTIDE SEQUENCE [LARGE SCALE GENOMIC DNA]</scope>
    <source>
        <strain evidence="4">JCM 11548</strain>
    </source>
</reference>
<dbReference type="NCBIfam" id="TIGR02580">
    <property type="entry name" value="cas_RAMP_Cmr4"/>
    <property type="match status" value="1"/>
</dbReference>
<dbReference type="OrthoDB" id="44077at2157"/>
<dbReference type="InterPro" id="IPR013410">
    <property type="entry name" value="CRISPR-assoc_RAMP_Cmr4"/>
</dbReference>
<dbReference type="HOGENOM" id="CLU_047795_0_0_2"/>
<feature type="domain" description="CRISPR type III-associated protein" evidence="3">
    <location>
        <begin position="10"/>
        <end position="293"/>
    </location>
</feature>
<dbReference type="RefSeq" id="WP_011848967.1">
    <property type="nucleotide sequence ID" value="NC_009073.1"/>
</dbReference>
<evidence type="ECO:0000313" key="5">
    <source>
        <dbReference type="Proteomes" id="UP000001431"/>
    </source>
</evidence>
<dbReference type="AlphaFoldDB" id="A3MSU3"/>